<dbReference type="KEGG" id="nox:C5F49_02245"/>
<accession>A0A7D5R7T5</accession>
<sequence>MTAMETLLATPFEKTFTDFVDKDDITKIKNNLFEQYQITLASSLKDFEKFECITEKIMGHDGSSTIRKTLDKICHMEPQSKHKIEIKDELLKNAILNSYDDPLKKHIMDIAFDYPLTLWEIASRARYGSFSLSENISYLISHGLLTTLDLKDTDENKKYYSTIDDISVKIDESEFRVYVTINDISEETP</sequence>
<organism evidence="1 2">
    <name type="scientific">Nitrosopumilus oxyclinae</name>
    <dbReference type="NCBI Taxonomy" id="1959104"/>
    <lineage>
        <taxon>Archaea</taxon>
        <taxon>Nitrososphaerota</taxon>
        <taxon>Nitrososphaeria</taxon>
        <taxon>Nitrosopumilales</taxon>
        <taxon>Nitrosopumilaceae</taxon>
        <taxon>Nitrosopumilus</taxon>
    </lineage>
</organism>
<proteinExistence type="predicted"/>
<dbReference type="OrthoDB" id="2979at2157"/>
<dbReference type="AlphaFoldDB" id="A0A7D5R7T5"/>
<evidence type="ECO:0000313" key="2">
    <source>
        <dbReference type="Proteomes" id="UP000509441"/>
    </source>
</evidence>
<dbReference type="GeneID" id="56060735"/>
<dbReference type="Proteomes" id="UP000509441">
    <property type="component" value="Chromosome"/>
</dbReference>
<dbReference type="RefSeq" id="WP_179363141.1">
    <property type="nucleotide sequence ID" value="NZ_CP026994.1"/>
</dbReference>
<evidence type="ECO:0000313" key="1">
    <source>
        <dbReference type="EMBL" id="QLH04264.1"/>
    </source>
</evidence>
<dbReference type="EMBL" id="CP026994">
    <property type="protein sequence ID" value="QLH04264.1"/>
    <property type="molecule type" value="Genomic_DNA"/>
</dbReference>
<reference evidence="1 2" key="1">
    <citation type="submission" date="2018-02" db="EMBL/GenBank/DDBJ databases">
        <title>Complete genome of Nitrosopumilus oxyclinae HCE1.</title>
        <authorList>
            <person name="Qin W."/>
            <person name="Zheng Y."/>
            <person name="Stahl D.A."/>
        </authorList>
    </citation>
    <scope>NUCLEOTIDE SEQUENCE [LARGE SCALE GENOMIC DNA]</scope>
    <source>
        <strain evidence="1 2">HCE1</strain>
    </source>
</reference>
<keyword evidence="2" id="KW-1185">Reference proteome</keyword>
<gene>
    <name evidence="1" type="ORF">C5F49_02245</name>
</gene>
<protein>
    <submittedName>
        <fullName evidence="1">Uncharacterized protein</fullName>
    </submittedName>
</protein>
<name>A0A7D5R7T5_9ARCH</name>